<evidence type="ECO:0000256" key="1">
    <source>
        <dbReference type="ARBA" id="ARBA00000294"/>
    </source>
</evidence>
<sequence length="454" mass="50613">MSAKLSEPEEKKDDSPELNIKDLELSDGDDGGEDNKPEQISKSKKKRNRQKKKKEQAAEQNGGGAEGGGGEGDKVKVSPPQQKKQTGGLKQTSPKPTIPIDELFPNKNFPIGQIMEHSKLKNQKLDQMQEKKMLEKLNEDTYQDIRRAAEAHRQTRQYMRDYIKPGMSMIQICEELEGTARKLINENGLNAGLAFPTGCSLNHVAAHYTPNAGDTTVIGVDDVCKIDFGTHVNGRIIDCAFTHTFNPKYDKLLEAVREATETGIREAGIDARLCDIGAAIQETMESYEVEIDGKTYQVKAIRNLNGHSIDQYRIHAGKTVPIVKGGEATMMEEGEVYAIETFGSTGRGHVHDDMETSHYMKNFFVGHVPLRQAKSKALLSVINQNFGTLAFCRRWLDRIGQSKYLLALKDLCEKGVIEAYPPLCDAKGCYTAQFEHTIMLRPTCKEVVSRGDDY</sequence>
<dbReference type="InterPro" id="IPR001714">
    <property type="entry name" value="Pept_M24_MAP"/>
</dbReference>
<comment type="cofactor">
    <cofactor evidence="3">
        <name>Fe(2+)</name>
        <dbReference type="ChEBI" id="CHEBI:29033"/>
    </cofactor>
</comment>
<comment type="subcellular location">
    <subcellularLocation>
        <location evidence="8">Cytoplasm</location>
    </subcellularLocation>
</comment>
<dbReference type="SUPFAM" id="SSF55920">
    <property type="entry name" value="Creatinase/aminopeptidase"/>
    <property type="match status" value="1"/>
</dbReference>
<evidence type="ECO:0000256" key="2">
    <source>
        <dbReference type="ARBA" id="ARBA00001936"/>
    </source>
</evidence>
<feature type="binding site" evidence="8">
    <location>
        <position position="340"/>
    </location>
    <ligand>
        <name>a divalent metal cation</name>
        <dbReference type="ChEBI" id="CHEBI:60240"/>
        <label>2</label>
        <note>catalytic</note>
    </ligand>
</feature>
<feature type="binding site" evidence="8">
    <location>
        <position position="315"/>
    </location>
    <ligand>
        <name>substrate</name>
    </ligand>
</feature>
<keyword evidence="5 8" id="KW-0645">Protease</keyword>
<dbReference type="PANTHER" id="PTHR45777">
    <property type="entry name" value="METHIONINE AMINOPEPTIDASE 2"/>
    <property type="match status" value="1"/>
</dbReference>
<evidence type="ECO:0000256" key="5">
    <source>
        <dbReference type="ARBA" id="ARBA00022670"/>
    </source>
</evidence>
<feature type="compositionally biased region" description="Basic and acidic residues" evidence="10">
    <location>
        <begin position="1"/>
        <end position="24"/>
    </location>
</feature>
<dbReference type="InterPro" id="IPR018349">
    <property type="entry name" value="Pept_M24A_MAP2_BS"/>
</dbReference>
<dbReference type="InterPro" id="IPR000994">
    <property type="entry name" value="Pept_M24"/>
</dbReference>
<dbReference type="Gene3D" id="3.90.230.10">
    <property type="entry name" value="Creatinase/methionine aminopeptidase superfamily"/>
    <property type="match status" value="1"/>
</dbReference>
<feature type="binding site" evidence="8">
    <location>
        <position position="435"/>
    </location>
    <ligand>
        <name>a divalent metal cation</name>
        <dbReference type="ChEBI" id="CHEBI:60240"/>
        <label>1</label>
    </ligand>
</feature>
<dbReference type="PRINTS" id="PR00599">
    <property type="entry name" value="MAPEPTIDASE"/>
</dbReference>
<organism evidence="12 13">
    <name type="scientific">Orchesella dallaii</name>
    <dbReference type="NCBI Taxonomy" id="48710"/>
    <lineage>
        <taxon>Eukaryota</taxon>
        <taxon>Metazoa</taxon>
        <taxon>Ecdysozoa</taxon>
        <taxon>Arthropoda</taxon>
        <taxon>Hexapoda</taxon>
        <taxon>Collembola</taxon>
        <taxon>Entomobryomorpha</taxon>
        <taxon>Entomobryoidea</taxon>
        <taxon>Orchesellidae</taxon>
        <taxon>Orchesellinae</taxon>
        <taxon>Orchesella</taxon>
    </lineage>
</organism>
<feature type="compositionally biased region" description="Low complexity" evidence="10">
    <location>
        <begin position="77"/>
        <end position="92"/>
    </location>
</feature>
<dbReference type="InterPro" id="IPR002468">
    <property type="entry name" value="Pept_M24A_MAP2"/>
</dbReference>
<proteinExistence type="inferred from homology"/>
<dbReference type="NCBIfam" id="TIGR00501">
    <property type="entry name" value="met_pdase_II"/>
    <property type="match status" value="1"/>
</dbReference>
<evidence type="ECO:0000256" key="4">
    <source>
        <dbReference type="ARBA" id="ARBA00022438"/>
    </source>
</evidence>
<keyword evidence="8" id="KW-0963">Cytoplasm</keyword>
<dbReference type="CDD" id="cd01088">
    <property type="entry name" value="MetAP2"/>
    <property type="match status" value="1"/>
</dbReference>
<dbReference type="InterPro" id="IPR036005">
    <property type="entry name" value="Creatinase/aminopeptidase-like"/>
</dbReference>
<keyword evidence="13" id="KW-1185">Reference proteome</keyword>
<evidence type="ECO:0000256" key="9">
    <source>
        <dbReference type="RuleBase" id="RU003653"/>
    </source>
</evidence>
<dbReference type="Pfam" id="PF00557">
    <property type="entry name" value="Peptidase_M24"/>
    <property type="match status" value="1"/>
</dbReference>
<gene>
    <name evidence="12" type="ORF">ODALV1_LOCUS13060</name>
</gene>
<feature type="compositionally biased region" description="Basic residues" evidence="10">
    <location>
        <begin position="42"/>
        <end position="54"/>
    </location>
</feature>
<comment type="function">
    <text evidence="8 9">Cotranslationally removes the N-terminal methionine from nascent proteins. The N-terminal methionine is often cleaved when the second residue in the primary sequence is small and uncharged (Met-Ala-, Cys, Gly, Pro, Ser, Thr, or Val).</text>
</comment>
<feature type="binding site" evidence="8">
    <location>
        <position position="435"/>
    </location>
    <ligand>
        <name>a divalent metal cation</name>
        <dbReference type="ChEBI" id="CHEBI:60240"/>
        <label>2</label>
        <note>catalytic</note>
    </ligand>
</feature>
<dbReference type="Proteomes" id="UP001642540">
    <property type="component" value="Unassembled WGS sequence"/>
</dbReference>
<feature type="binding site" evidence="8">
    <location>
        <position position="238"/>
    </location>
    <ligand>
        <name>a divalent metal cation</name>
        <dbReference type="ChEBI" id="CHEBI:60240"/>
        <label>2</label>
        <note>catalytic</note>
    </ligand>
</feature>
<comment type="similarity">
    <text evidence="8">Belongs to the peptidase M24A family. Methionine aminopeptidase eukaryotic type 2 subfamily.</text>
</comment>
<feature type="binding site" evidence="8">
    <location>
        <position position="207"/>
    </location>
    <ligand>
        <name>substrate</name>
    </ligand>
</feature>
<dbReference type="HAMAP" id="MF_03175">
    <property type="entry name" value="MetAP_2_euk"/>
    <property type="match status" value="1"/>
</dbReference>
<comment type="cofactor">
    <cofactor evidence="2">
        <name>Mn(2+)</name>
        <dbReference type="ChEBI" id="CHEBI:29035"/>
    </cofactor>
</comment>
<dbReference type="PROSITE" id="PS01202">
    <property type="entry name" value="MAP_2"/>
    <property type="match status" value="1"/>
</dbReference>
<evidence type="ECO:0000313" key="12">
    <source>
        <dbReference type="EMBL" id="CAL8108686.1"/>
    </source>
</evidence>
<evidence type="ECO:0000256" key="6">
    <source>
        <dbReference type="ARBA" id="ARBA00022723"/>
    </source>
</evidence>
<dbReference type="InterPro" id="IPR050247">
    <property type="entry name" value="Met_Aminopeptidase_Type2"/>
</dbReference>
<feature type="domain" description="Peptidase M24" evidence="11">
    <location>
        <begin position="144"/>
        <end position="341"/>
    </location>
</feature>
<evidence type="ECO:0000256" key="8">
    <source>
        <dbReference type="HAMAP-Rule" id="MF_03175"/>
    </source>
</evidence>
<comment type="catalytic activity">
    <reaction evidence="1 8 9">
        <text>Release of N-terminal amino acids, preferentially methionine, from peptides and arylamides.</text>
        <dbReference type="EC" id="3.4.11.18"/>
    </reaction>
</comment>
<dbReference type="InterPro" id="IPR036390">
    <property type="entry name" value="WH_DNA-bd_sf"/>
</dbReference>
<keyword evidence="4 8" id="KW-0031">Aminopeptidase</keyword>
<name>A0ABP1QMH8_9HEXA</name>
<evidence type="ECO:0000256" key="10">
    <source>
        <dbReference type="SAM" id="MobiDB-lite"/>
    </source>
</evidence>
<dbReference type="EMBL" id="CAXLJM020000040">
    <property type="protein sequence ID" value="CAL8108686.1"/>
    <property type="molecule type" value="Genomic_DNA"/>
</dbReference>
<dbReference type="SUPFAM" id="SSF46785">
    <property type="entry name" value="Winged helix' DNA-binding domain"/>
    <property type="match status" value="1"/>
</dbReference>
<comment type="caution">
    <text evidence="12">The sequence shown here is derived from an EMBL/GenBank/DDBJ whole genome shotgun (WGS) entry which is preliminary data.</text>
</comment>
<dbReference type="Gene3D" id="1.10.10.10">
    <property type="entry name" value="Winged helix-like DNA-binding domain superfamily/Winged helix DNA-binding domain"/>
    <property type="match status" value="1"/>
</dbReference>
<accession>A0ABP1QMH8</accession>
<evidence type="ECO:0000256" key="3">
    <source>
        <dbReference type="ARBA" id="ARBA00001954"/>
    </source>
</evidence>
<dbReference type="PANTHER" id="PTHR45777:SF2">
    <property type="entry name" value="METHIONINE AMINOPEPTIDASE 2"/>
    <property type="match status" value="1"/>
</dbReference>
<feature type="compositionally biased region" description="Gly residues" evidence="10">
    <location>
        <begin position="61"/>
        <end position="70"/>
    </location>
</feature>
<keyword evidence="6 8" id="KW-0479">Metal-binding</keyword>
<dbReference type="EC" id="3.4.11.18" evidence="8"/>
<feature type="binding site" evidence="8">
    <location>
        <position position="307"/>
    </location>
    <ligand>
        <name>a divalent metal cation</name>
        <dbReference type="ChEBI" id="CHEBI:60240"/>
        <label>2</label>
        <note>catalytic</note>
    </ligand>
</feature>
<dbReference type="InterPro" id="IPR036388">
    <property type="entry name" value="WH-like_DNA-bd_sf"/>
</dbReference>
<feature type="binding site" evidence="8">
    <location>
        <position position="238"/>
    </location>
    <ligand>
        <name>a divalent metal cation</name>
        <dbReference type="ChEBI" id="CHEBI:60240"/>
        <label>1</label>
    </ligand>
</feature>
<feature type="region of interest" description="Disordered" evidence="10">
    <location>
        <begin position="1"/>
        <end position="103"/>
    </location>
</feature>
<evidence type="ECO:0000256" key="7">
    <source>
        <dbReference type="ARBA" id="ARBA00022801"/>
    </source>
</evidence>
<protein>
    <recommendedName>
        <fullName evidence="8">Methionine aminopeptidase 2</fullName>
        <shortName evidence="8">MAP 2</shortName>
        <shortName evidence="8">MetAP 2</shortName>
        <ecNumber evidence="8">3.4.11.18</ecNumber>
    </recommendedName>
    <alternativeName>
        <fullName evidence="8">Peptidase M</fullName>
    </alternativeName>
</protein>
<comment type="cofactor">
    <cofactor evidence="8">
        <name>Co(2+)</name>
        <dbReference type="ChEBI" id="CHEBI:48828"/>
    </cofactor>
    <cofactor evidence="8">
        <name>Zn(2+)</name>
        <dbReference type="ChEBI" id="CHEBI:29105"/>
    </cofactor>
    <cofactor evidence="8">
        <name>Mn(2+)</name>
        <dbReference type="ChEBI" id="CHEBI:29035"/>
    </cofactor>
    <cofactor evidence="8">
        <name>Fe(2+)</name>
        <dbReference type="ChEBI" id="CHEBI:29033"/>
    </cofactor>
    <text evidence="8">Binds 2 divalent metal cations per subunit. Has a high-affinity and a low affinity metal-binding site. The true nature of the physiological cofactor is under debate. The enzyme is active with cobalt, zinc, manganese or divalent iron ions. Most likely, methionine aminopeptidases function as mononuclear Fe(2+)-metalloproteases under physiological conditions, and the catalytically relevant metal-binding site has been assigned to the histidine-containing high-affinity site.</text>
</comment>
<reference evidence="12 13" key="1">
    <citation type="submission" date="2024-08" db="EMBL/GenBank/DDBJ databases">
        <authorList>
            <person name="Cucini C."/>
            <person name="Frati F."/>
        </authorList>
    </citation>
    <scope>NUCLEOTIDE SEQUENCE [LARGE SCALE GENOMIC DNA]</scope>
</reference>
<evidence type="ECO:0000259" key="11">
    <source>
        <dbReference type="Pfam" id="PF00557"/>
    </source>
</evidence>
<keyword evidence="7 8" id="KW-0378">Hydrolase</keyword>
<evidence type="ECO:0000313" key="13">
    <source>
        <dbReference type="Proteomes" id="UP001642540"/>
    </source>
</evidence>
<feature type="binding site" evidence="8">
    <location>
        <position position="227"/>
    </location>
    <ligand>
        <name>a divalent metal cation</name>
        <dbReference type="ChEBI" id="CHEBI:60240"/>
        <label>1</label>
    </ligand>
</feature>